<gene>
    <name evidence="2" type="ORF">IAB67_06885</name>
</gene>
<proteinExistence type="predicted"/>
<dbReference type="Proteomes" id="UP000824073">
    <property type="component" value="Unassembled WGS sequence"/>
</dbReference>
<accession>A0A9D1LLC4</accession>
<dbReference type="PANTHER" id="PTHR43283">
    <property type="entry name" value="BETA-LACTAMASE-RELATED"/>
    <property type="match status" value="1"/>
</dbReference>
<feature type="domain" description="Beta-lactamase-related" evidence="1">
    <location>
        <begin position="21"/>
        <end position="323"/>
    </location>
</feature>
<evidence type="ECO:0000259" key="1">
    <source>
        <dbReference type="Pfam" id="PF00144"/>
    </source>
</evidence>
<evidence type="ECO:0000313" key="2">
    <source>
        <dbReference type="EMBL" id="HIU44005.1"/>
    </source>
</evidence>
<dbReference type="Gene3D" id="3.40.710.10">
    <property type="entry name" value="DD-peptidase/beta-lactamase superfamily"/>
    <property type="match status" value="1"/>
</dbReference>
<name>A0A9D1LLC4_9CLOT</name>
<sequence length="640" mass="70422">MNCSLSEKLTNLVRETVSPDLTAISFALMKDGKELAAGAVGTLDGRPNHPAKTTDLYNIGSISKVYVTAAVMKLVEMGKIDLDAPVVQYLPRFKMADPRYKDITVRMCLCHQSGLPGTHWKNSFTYAWLDHYFEDEYDYYVHSRLKAAPGTYTTYCNDGFSLAEMVAVEVSGMALSDFLRKYILAPIGALSTCASDRLPIGHDHVVMKTSAGMEYLSVVGAGGINSDMMDVCRFGNSFLTHAVLSAESCAEMAKPHGLPQPPQDTFSHYLGLGWDRVAFESKICNLGEGVLMKSGGTAQFLSYLIVAPKYNLAAAISGTSDTKADHLTLLCRLITEALKDEGIDVSVPLSAPQRVFSPVPAEVREKFEGYYAMSAGIGQVEFDGDRLNVFNITTGQKQPLFAGLQYCEGRFYGDKGQEVGFVEHNGFKYLFMSNIMNVYVPAMQKIENLKPLTDAWKKRDGRQYYFCDAMPDDIMWGMLSATCTLKVFPHAEGVMLACLQANPDDGMPMVMPLAVEDDSLSRMFLNASASASRDQFAAEFYEKDGTEEMYLCGMRYRDISYNKQPLEAGDVVTEYGKTQIFAIPEGKQPVIYVPEKGRLLLTDASLHIVYDSYLGGPVPSVSGGYALFTGQTGARFSVLL</sequence>
<organism evidence="2 3">
    <name type="scientific">Candidatus Ventrousia excrementavium</name>
    <dbReference type="NCBI Taxonomy" id="2840961"/>
    <lineage>
        <taxon>Bacteria</taxon>
        <taxon>Bacillati</taxon>
        <taxon>Bacillota</taxon>
        <taxon>Clostridia</taxon>
        <taxon>Eubacteriales</taxon>
        <taxon>Clostridiaceae</taxon>
        <taxon>Clostridiaceae incertae sedis</taxon>
        <taxon>Candidatus Ventrousia</taxon>
    </lineage>
</organism>
<reference evidence="2" key="2">
    <citation type="journal article" date="2021" name="PeerJ">
        <title>Extensive microbial diversity within the chicken gut microbiome revealed by metagenomics and culture.</title>
        <authorList>
            <person name="Gilroy R."/>
            <person name="Ravi A."/>
            <person name="Getino M."/>
            <person name="Pursley I."/>
            <person name="Horton D.L."/>
            <person name="Alikhan N.F."/>
            <person name="Baker D."/>
            <person name="Gharbi K."/>
            <person name="Hall N."/>
            <person name="Watson M."/>
            <person name="Adriaenssens E.M."/>
            <person name="Foster-Nyarko E."/>
            <person name="Jarju S."/>
            <person name="Secka A."/>
            <person name="Antonio M."/>
            <person name="Oren A."/>
            <person name="Chaudhuri R.R."/>
            <person name="La Ragione R."/>
            <person name="Hildebrand F."/>
            <person name="Pallen M.J."/>
        </authorList>
    </citation>
    <scope>NUCLEOTIDE SEQUENCE</scope>
    <source>
        <strain evidence="2">CHK191-8634</strain>
    </source>
</reference>
<dbReference type="InterPro" id="IPR001466">
    <property type="entry name" value="Beta-lactam-related"/>
</dbReference>
<dbReference type="Pfam" id="PF00144">
    <property type="entry name" value="Beta-lactamase"/>
    <property type="match status" value="1"/>
</dbReference>
<reference evidence="2" key="1">
    <citation type="submission" date="2020-10" db="EMBL/GenBank/DDBJ databases">
        <authorList>
            <person name="Gilroy R."/>
        </authorList>
    </citation>
    <scope>NUCLEOTIDE SEQUENCE</scope>
    <source>
        <strain evidence="2">CHK191-8634</strain>
    </source>
</reference>
<dbReference type="InterPro" id="IPR050789">
    <property type="entry name" value="Diverse_Enzym_Activities"/>
</dbReference>
<protein>
    <submittedName>
        <fullName evidence="2">Beta-lactamase family protein</fullName>
    </submittedName>
</protein>
<evidence type="ECO:0000313" key="3">
    <source>
        <dbReference type="Proteomes" id="UP000824073"/>
    </source>
</evidence>
<comment type="caution">
    <text evidence="2">The sequence shown here is derived from an EMBL/GenBank/DDBJ whole genome shotgun (WGS) entry which is preliminary data.</text>
</comment>
<dbReference type="EMBL" id="DVMR01000053">
    <property type="protein sequence ID" value="HIU44005.1"/>
    <property type="molecule type" value="Genomic_DNA"/>
</dbReference>
<dbReference type="AlphaFoldDB" id="A0A9D1LLC4"/>
<dbReference type="InterPro" id="IPR012338">
    <property type="entry name" value="Beta-lactam/transpept-like"/>
</dbReference>
<dbReference type="SUPFAM" id="SSF56601">
    <property type="entry name" value="beta-lactamase/transpeptidase-like"/>
    <property type="match status" value="1"/>
</dbReference>